<reference evidence="5 6" key="1">
    <citation type="submission" date="2019-03" db="EMBL/GenBank/DDBJ databases">
        <title>Deep-cultivation of Planctomycetes and their phenomic and genomic characterization uncovers novel biology.</title>
        <authorList>
            <person name="Wiegand S."/>
            <person name="Jogler M."/>
            <person name="Boedeker C."/>
            <person name="Pinto D."/>
            <person name="Vollmers J."/>
            <person name="Rivas-Marin E."/>
            <person name="Kohn T."/>
            <person name="Peeters S.H."/>
            <person name="Heuer A."/>
            <person name="Rast P."/>
            <person name="Oberbeckmann S."/>
            <person name="Bunk B."/>
            <person name="Jeske O."/>
            <person name="Meyerdierks A."/>
            <person name="Storesund J.E."/>
            <person name="Kallscheuer N."/>
            <person name="Luecker S."/>
            <person name="Lage O.M."/>
            <person name="Pohl T."/>
            <person name="Merkel B.J."/>
            <person name="Hornburger P."/>
            <person name="Mueller R.-W."/>
            <person name="Bruemmer F."/>
            <person name="Labrenz M."/>
            <person name="Spormann A.M."/>
            <person name="Op den Camp H."/>
            <person name="Overmann J."/>
            <person name="Amann R."/>
            <person name="Jetten M.S.M."/>
            <person name="Mascher T."/>
            <person name="Medema M.H."/>
            <person name="Devos D.P."/>
            <person name="Kaster A.-K."/>
            <person name="Ovreas L."/>
            <person name="Rohde M."/>
            <person name="Galperin M.Y."/>
            <person name="Jogler C."/>
        </authorList>
    </citation>
    <scope>NUCLEOTIDE SEQUENCE [LARGE SCALE GENOMIC DNA]</scope>
    <source>
        <strain evidence="5 6">Enr10</strain>
    </source>
</reference>
<feature type="chain" id="PRO_5022121744" evidence="3">
    <location>
        <begin position="24"/>
        <end position="269"/>
    </location>
</feature>
<evidence type="ECO:0000313" key="5">
    <source>
        <dbReference type="EMBL" id="QDT28057.1"/>
    </source>
</evidence>
<feature type="compositionally biased region" description="Basic and acidic residues" evidence="2">
    <location>
        <begin position="245"/>
        <end position="259"/>
    </location>
</feature>
<dbReference type="InterPro" id="IPR002925">
    <property type="entry name" value="Dienelactn_hydro"/>
</dbReference>
<dbReference type="PANTHER" id="PTHR43037">
    <property type="entry name" value="UNNAMED PRODUCT-RELATED"/>
    <property type="match status" value="1"/>
</dbReference>
<feature type="region of interest" description="Disordered" evidence="2">
    <location>
        <begin position="245"/>
        <end position="269"/>
    </location>
</feature>
<proteinExistence type="predicted"/>
<dbReference type="AlphaFoldDB" id="A0A517Q8W6"/>
<keyword evidence="6" id="KW-1185">Reference proteome</keyword>
<evidence type="ECO:0000313" key="6">
    <source>
        <dbReference type="Proteomes" id="UP000315647"/>
    </source>
</evidence>
<dbReference type="InterPro" id="IPR029058">
    <property type="entry name" value="AB_hydrolase_fold"/>
</dbReference>
<keyword evidence="1 3" id="KW-0732">Signal</keyword>
<feature type="domain" description="Dienelactone hydrolase" evidence="4">
    <location>
        <begin position="115"/>
        <end position="228"/>
    </location>
</feature>
<dbReference type="EMBL" id="CP037421">
    <property type="protein sequence ID" value="QDT28057.1"/>
    <property type="molecule type" value="Genomic_DNA"/>
</dbReference>
<name>A0A517Q8W6_9PLAN</name>
<dbReference type="Proteomes" id="UP000315647">
    <property type="component" value="Chromosome"/>
</dbReference>
<dbReference type="InterPro" id="IPR050955">
    <property type="entry name" value="Plant_Biomass_Hydrol_Est"/>
</dbReference>
<organism evidence="5 6">
    <name type="scientific">Gimesia panareensis</name>
    <dbReference type="NCBI Taxonomy" id="2527978"/>
    <lineage>
        <taxon>Bacteria</taxon>
        <taxon>Pseudomonadati</taxon>
        <taxon>Planctomycetota</taxon>
        <taxon>Planctomycetia</taxon>
        <taxon>Planctomycetales</taxon>
        <taxon>Planctomycetaceae</taxon>
        <taxon>Gimesia</taxon>
    </lineage>
</organism>
<dbReference type="PANTHER" id="PTHR43037:SF1">
    <property type="entry name" value="BLL1128 PROTEIN"/>
    <property type="match status" value="1"/>
</dbReference>
<feature type="signal peptide" evidence="3">
    <location>
        <begin position="1"/>
        <end position="23"/>
    </location>
</feature>
<evidence type="ECO:0000256" key="1">
    <source>
        <dbReference type="ARBA" id="ARBA00022729"/>
    </source>
</evidence>
<protein>
    <submittedName>
        <fullName evidence="5">Esterase</fullName>
    </submittedName>
</protein>
<dbReference type="Pfam" id="PF01738">
    <property type="entry name" value="DLH"/>
    <property type="match status" value="1"/>
</dbReference>
<dbReference type="Gene3D" id="3.40.50.1820">
    <property type="entry name" value="alpha/beta hydrolase"/>
    <property type="match status" value="1"/>
</dbReference>
<dbReference type="RefSeq" id="WP_145450720.1">
    <property type="nucleotide sequence ID" value="NZ_CP037421.1"/>
</dbReference>
<dbReference type="SUPFAM" id="SSF53474">
    <property type="entry name" value="alpha/beta-Hydrolases"/>
    <property type="match status" value="1"/>
</dbReference>
<evidence type="ECO:0000256" key="2">
    <source>
        <dbReference type="SAM" id="MobiDB-lite"/>
    </source>
</evidence>
<gene>
    <name evidence="5" type="ORF">Enr10x_33960</name>
</gene>
<evidence type="ECO:0000259" key="4">
    <source>
        <dbReference type="Pfam" id="PF01738"/>
    </source>
</evidence>
<evidence type="ECO:0000256" key="3">
    <source>
        <dbReference type="SAM" id="SignalP"/>
    </source>
</evidence>
<sequence length="269" mass="30229" precursor="true">MLRKLLPGVLALLILLSGAAVQAAEKAQSGKQGAAELKTSIPVNMDYLIYLPENYDEKEKWPLMLFLHGAGERGDDLDLVTIHGPPMLIKNGKQFPFIVVSPQCPKDQLWQPVELTALLNEIEKKYKVDKDRIYVTGLSMGGFGTWSLAAYTPYRFAALVPICGGGEKFWVKKIKHVPIWVFHGAKDTAVPLERSQSLVDVLKKEKADVSFTIYPEAGHNSWTETYDNHKVYEWLLQQKRKPEAEVKAAEKKAEAERKAKQAAAKKKKQ</sequence>
<dbReference type="GO" id="GO:0016787">
    <property type="term" value="F:hydrolase activity"/>
    <property type="evidence" value="ECO:0007669"/>
    <property type="project" value="InterPro"/>
</dbReference>
<accession>A0A517Q8W6</accession>